<accession>A0ACB6ZEY7</accession>
<name>A0ACB6ZEY7_THEGA</name>
<reference evidence="1" key="1">
    <citation type="submission" date="2019-10" db="EMBL/GenBank/DDBJ databases">
        <authorList>
            <consortium name="DOE Joint Genome Institute"/>
            <person name="Kuo A."/>
            <person name="Miyauchi S."/>
            <person name="Kiss E."/>
            <person name="Drula E."/>
            <person name="Kohler A."/>
            <person name="Sanchez-Garcia M."/>
            <person name="Andreopoulos B."/>
            <person name="Barry K.W."/>
            <person name="Bonito G."/>
            <person name="Buee M."/>
            <person name="Carver A."/>
            <person name="Chen C."/>
            <person name="Cichocki N."/>
            <person name="Clum A."/>
            <person name="Culley D."/>
            <person name="Crous P.W."/>
            <person name="Fauchery L."/>
            <person name="Girlanda M."/>
            <person name="Hayes R."/>
            <person name="Keri Z."/>
            <person name="Labutti K."/>
            <person name="Lipzen A."/>
            <person name="Lombard V."/>
            <person name="Magnuson J."/>
            <person name="Maillard F."/>
            <person name="Morin E."/>
            <person name="Murat C."/>
            <person name="Nolan M."/>
            <person name="Ohm R."/>
            <person name="Pangilinan J."/>
            <person name="Pereira M."/>
            <person name="Perotto S."/>
            <person name="Peter M."/>
            <person name="Riley R."/>
            <person name="Sitrit Y."/>
            <person name="Stielow B."/>
            <person name="Szollosi G."/>
            <person name="Zifcakova L."/>
            <person name="Stursova M."/>
            <person name="Spatafora J.W."/>
            <person name="Tedersoo L."/>
            <person name="Vaario L.-M."/>
            <person name="Yamada A."/>
            <person name="Yan M."/>
            <person name="Wang P."/>
            <person name="Xu J."/>
            <person name="Bruns T."/>
            <person name="Baldrian P."/>
            <person name="Vilgalys R."/>
            <person name="Henrissat B."/>
            <person name="Grigoriev I.V."/>
            <person name="Hibbett D."/>
            <person name="Nagy L.G."/>
            <person name="Martin F.M."/>
        </authorList>
    </citation>
    <scope>NUCLEOTIDE SEQUENCE</scope>
    <source>
        <strain evidence="1">P2</strain>
    </source>
</reference>
<evidence type="ECO:0000313" key="1">
    <source>
        <dbReference type="EMBL" id="KAF9648310.1"/>
    </source>
</evidence>
<dbReference type="EMBL" id="MU118016">
    <property type="protein sequence ID" value="KAF9648310.1"/>
    <property type="molecule type" value="Genomic_DNA"/>
</dbReference>
<gene>
    <name evidence="1" type="ORF">BDM02DRAFT_2323748</name>
</gene>
<proteinExistence type="predicted"/>
<keyword evidence="2" id="KW-1185">Reference proteome</keyword>
<organism evidence="1 2">
    <name type="scientific">Thelephora ganbajun</name>
    <name type="common">Ganba fungus</name>
    <dbReference type="NCBI Taxonomy" id="370292"/>
    <lineage>
        <taxon>Eukaryota</taxon>
        <taxon>Fungi</taxon>
        <taxon>Dikarya</taxon>
        <taxon>Basidiomycota</taxon>
        <taxon>Agaricomycotina</taxon>
        <taxon>Agaricomycetes</taxon>
        <taxon>Thelephorales</taxon>
        <taxon>Thelephoraceae</taxon>
        <taxon>Thelephora</taxon>
    </lineage>
</organism>
<protein>
    <submittedName>
        <fullName evidence="1">Uncharacterized protein</fullName>
    </submittedName>
</protein>
<comment type="caution">
    <text evidence="1">The sequence shown here is derived from an EMBL/GenBank/DDBJ whole genome shotgun (WGS) entry which is preliminary data.</text>
</comment>
<evidence type="ECO:0000313" key="2">
    <source>
        <dbReference type="Proteomes" id="UP000886501"/>
    </source>
</evidence>
<sequence>MTSFLKASPLSLHPKERSMYVPIISIKRLDRRKGGGDSGKGGGGVKSKPSEGGPDNGKGLKVSNADADSLPQGHNNATTHGEGIDTPVEVESVRFDGSHVADGTGHHPNVPNLSVIPSEHLSDVTHPEVHDSVGDYPNPDCRGLPQNNPGDGLVGITMAPNASDSTSFFFISNSYSATEVQRAVQENCSDATVSDLVPFDSTDDLQLGTLVQFYHGDCAAILLRGYDSAKETPGSPNFLPNPPFQSSALECLYYTIGESMTLMKTVPGLTPSTAALWGPSPFPSLRMIS</sequence>
<dbReference type="Proteomes" id="UP000886501">
    <property type="component" value="Unassembled WGS sequence"/>
</dbReference>
<reference evidence="1" key="2">
    <citation type="journal article" date="2020" name="Nat. Commun.">
        <title>Large-scale genome sequencing of mycorrhizal fungi provides insights into the early evolution of symbiotic traits.</title>
        <authorList>
            <person name="Miyauchi S."/>
            <person name="Kiss E."/>
            <person name="Kuo A."/>
            <person name="Drula E."/>
            <person name="Kohler A."/>
            <person name="Sanchez-Garcia M."/>
            <person name="Morin E."/>
            <person name="Andreopoulos B."/>
            <person name="Barry K.W."/>
            <person name="Bonito G."/>
            <person name="Buee M."/>
            <person name="Carver A."/>
            <person name="Chen C."/>
            <person name="Cichocki N."/>
            <person name="Clum A."/>
            <person name="Culley D."/>
            <person name="Crous P.W."/>
            <person name="Fauchery L."/>
            <person name="Girlanda M."/>
            <person name="Hayes R.D."/>
            <person name="Keri Z."/>
            <person name="LaButti K."/>
            <person name="Lipzen A."/>
            <person name="Lombard V."/>
            <person name="Magnuson J."/>
            <person name="Maillard F."/>
            <person name="Murat C."/>
            <person name="Nolan M."/>
            <person name="Ohm R.A."/>
            <person name="Pangilinan J."/>
            <person name="Pereira M.F."/>
            <person name="Perotto S."/>
            <person name="Peter M."/>
            <person name="Pfister S."/>
            <person name="Riley R."/>
            <person name="Sitrit Y."/>
            <person name="Stielow J.B."/>
            <person name="Szollosi G."/>
            <person name="Zifcakova L."/>
            <person name="Stursova M."/>
            <person name="Spatafora J.W."/>
            <person name="Tedersoo L."/>
            <person name="Vaario L.M."/>
            <person name="Yamada A."/>
            <person name="Yan M."/>
            <person name="Wang P."/>
            <person name="Xu J."/>
            <person name="Bruns T."/>
            <person name="Baldrian P."/>
            <person name="Vilgalys R."/>
            <person name="Dunand C."/>
            <person name="Henrissat B."/>
            <person name="Grigoriev I.V."/>
            <person name="Hibbett D."/>
            <person name="Nagy L.G."/>
            <person name="Martin F.M."/>
        </authorList>
    </citation>
    <scope>NUCLEOTIDE SEQUENCE</scope>
    <source>
        <strain evidence="1">P2</strain>
    </source>
</reference>